<reference evidence="5" key="1">
    <citation type="submission" date="2022-08" db="EMBL/GenBank/DDBJ databases">
        <authorList>
            <person name="Gutierrez-Valencia J."/>
        </authorList>
    </citation>
    <scope>NUCLEOTIDE SEQUENCE</scope>
</reference>
<feature type="region of interest" description="Disordered" evidence="3">
    <location>
        <begin position="181"/>
        <end position="202"/>
    </location>
</feature>
<name>A0AAV0M9W1_9ROSI</name>
<gene>
    <name evidence="5" type="ORF">LITE_LOCUS27575</name>
</gene>
<protein>
    <recommendedName>
        <fullName evidence="4">Protein kinase domain-containing protein</fullName>
    </recommendedName>
</protein>
<organism evidence="5 6">
    <name type="scientific">Linum tenue</name>
    <dbReference type="NCBI Taxonomy" id="586396"/>
    <lineage>
        <taxon>Eukaryota</taxon>
        <taxon>Viridiplantae</taxon>
        <taxon>Streptophyta</taxon>
        <taxon>Embryophyta</taxon>
        <taxon>Tracheophyta</taxon>
        <taxon>Spermatophyta</taxon>
        <taxon>Magnoliopsida</taxon>
        <taxon>eudicotyledons</taxon>
        <taxon>Gunneridae</taxon>
        <taxon>Pentapetalae</taxon>
        <taxon>rosids</taxon>
        <taxon>fabids</taxon>
        <taxon>Malpighiales</taxon>
        <taxon>Linaceae</taxon>
        <taxon>Linum</taxon>
    </lineage>
</organism>
<dbReference type="SUPFAM" id="SSF56112">
    <property type="entry name" value="Protein kinase-like (PK-like)"/>
    <property type="match status" value="1"/>
</dbReference>
<dbReference type="EMBL" id="CAMGYJ010000007">
    <property type="protein sequence ID" value="CAI0443200.1"/>
    <property type="molecule type" value="Genomic_DNA"/>
</dbReference>
<evidence type="ECO:0000256" key="3">
    <source>
        <dbReference type="SAM" id="MobiDB-lite"/>
    </source>
</evidence>
<feature type="compositionally biased region" description="Low complexity" evidence="3">
    <location>
        <begin position="181"/>
        <end position="192"/>
    </location>
</feature>
<dbReference type="GO" id="GO:0005886">
    <property type="term" value="C:plasma membrane"/>
    <property type="evidence" value="ECO:0007669"/>
    <property type="project" value="UniProtKB-SubCell"/>
</dbReference>
<evidence type="ECO:0000256" key="1">
    <source>
        <dbReference type="ARBA" id="ARBA00004236"/>
    </source>
</evidence>
<dbReference type="InterPro" id="IPR050823">
    <property type="entry name" value="Plant_Ser_Thr_Prot_Kinase"/>
</dbReference>
<accession>A0AAV0M9W1</accession>
<feature type="domain" description="Protein kinase" evidence="4">
    <location>
        <begin position="1"/>
        <end position="175"/>
    </location>
</feature>
<keyword evidence="2" id="KW-0472">Membrane</keyword>
<dbReference type="InterPro" id="IPR001245">
    <property type="entry name" value="Ser-Thr/Tyr_kinase_cat_dom"/>
</dbReference>
<dbReference type="Pfam" id="PF07714">
    <property type="entry name" value="PK_Tyr_Ser-Thr"/>
    <property type="match status" value="1"/>
</dbReference>
<comment type="caution">
    <text evidence="5">The sequence shown here is derived from an EMBL/GenBank/DDBJ whole genome shotgun (WGS) entry which is preliminary data.</text>
</comment>
<proteinExistence type="predicted"/>
<dbReference type="AlphaFoldDB" id="A0AAV0M9W1"/>
<keyword evidence="6" id="KW-1185">Reference proteome</keyword>
<evidence type="ECO:0000313" key="5">
    <source>
        <dbReference type="EMBL" id="CAI0443200.1"/>
    </source>
</evidence>
<evidence type="ECO:0000313" key="6">
    <source>
        <dbReference type="Proteomes" id="UP001154282"/>
    </source>
</evidence>
<dbReference type="PROSITE" id="PS50011">
    <property type="entry name" value="PROTEIN_KINASE_DOM"/>
    <property type="match status" value="1"/>
</dbReference>
<evidence type="ECO:0000256" key="2">
    <source>
        <dbReference type="ARBA" id="ARBA00022475"/>
    </source>
</evidence>
<sequence>MKIALDAAKGLAFLHSDKAKMIFGDFNTSNILLDSRYNAKLSDFGLTMNPIESMNPYDTKFAVPYDGGAPEYIATGFRTSKSDVYRFGVVLLEIISGRREFDRERPWKEKYLVKWAMPYLSNKAEIFQVMDARIEGQYSVSCTMKVAGLALLCLSAKPKCRPNMEEVVRSLEQIYDGCNSSSSNEGELSGGSRSKEAHVVGN</sequence>
<evidence type="ECO:0000259" key="4">
    <source>
        <dbReference type="PROSITE" id="PS50011"/>
    </source>
</evidence>
<dbReference type="InterPro" id="IPR011009">
    <property type="entry name" value="Kinase-like_dom_sf"/>
</dbReference>
<dbReference type="Proteomes" id="UP001154282">
    <property type="component" value="Unassembled WGS sequence"/>
</dbReference>
<feature type="compositionally biased region" description="Basic and acidic residues" evidence="3">
    <location>
        <begin position="193"/>
        <end position="202"/>
    </location>
</feature>
<comment type="subcellular location">
    <subcellularLocation>
        <location evidence="1">Cell membrane</location>
    </subcellularLocation>
</comment>
<dbReference type="InterPro" id="IPR000719">
    <property type="entry name" value="Prot_kinase_dom"/>
</dbReference>
<dbReference type="PANTHER" id="PTHR45621">
    <property type="entry name" value="OS01G0588500 PROTEIN-RELATED"/>
    <property type="match status" value="1"/>
</dbReference>
<dbReference type="GO" id="GO:0004672">
    <property type="term" value="F:protein kinase activity"/>
    <property type="evidence" value="ECO:0007669"/>
    <property type="project" value="InterPro"/>
</dbReference>
<dbReference type="GO" id="GO:0005524">
    <property type="term" value="F:ATP binding"/>
    <property type="evidence" value="ECO:0007669"/>
    <property type="project" value="InterPro"/>
</dbReference>
<keyword evidence="2" id="KW-1003">Cell membrane</keyword>
<dbReference type="Gene3D" id="1.10.510.10">
    <property type="entry name" value="Transferase(Phosphotransferase) domain 1"/>
    <property type="match status" value="1"/>
</dbReference>